<sequence length="167" mass="18705">MNSTSKALLSRRLFLRSNPTQQQRCASVLAPRYSDRDELSVWRNPLSKLKLQEKIDMDQFQKHQRRVVYEYMGASPAPQAPQLKDIDEFVLGLGPYTVRKSQNAFATMPTMASGKELRVLESRVQQLGSTVQKMEEQRGQKSAPAVAAVTTVAALMGSGSGLYFYFA</sequence>
<accession>A0A9W8I9A3</accession>
<feature type="transmembrane region" description="Helical" evidence="1">
    <location>
        <begin position="143"/>
        <end position="166"/>
    </location>
</feature>
<keyword evidence="1" id="KW-1133">Transmembrane helix</keyword>
<evidence type="ECO:0000313" key="3">
    <source>
        <dbReference type="Proteomes" id="UP001139887"/>
    </source>
</evidence>
<name>A0A9W8I9A3_9FUNG</name>
<keyword evidence="1" id="KW-0472">Membrane</keyword>
<dbReference type="OrthoDB" id="5578458at2759"/>
<protein>
    <submittedName>
        <fullName evidence="2">Uncharacterized protein</fullName>
    </submittedName>
</protein>
<organism evidence="2 3">
    <name type="scientific">Coemansia brasiliensis</name>
    <dbReference type="NCBI Taxonomy" id="2650707"/>
    <lineage>
        <taxon>Eukaryota</taxon>
        <taxon>Fungi</taxon>
        <taxon>Fungi incertae sedis</taxon>
        <taxon>Zoopagomycota</taxon>
        <taxon>Kickxellomycotina</taxon>
        <taxon>Kickxellomycetes</taxon>
        <taxon>Kickxellales</taxon>
        <taxon>Kickxellaceae</taxon>
        <taxon>Coemansia</taxon>
    </lineage>
</organism>
<comment type="caution">
    <text evidence="2">The sequence shown here is derived from an EMBL/GenBank/DDBJ whole genome shotgun (WGS) entry which is preliminary data.</text>
</comment>
<evidence type="ECO:0000256" key="1">
    <source>
        <dbReference type="SAM" id="Phobius"/>
    </source>
</evidence>
<keyword evidence="3" id="KW-1185">Reference proteome</keyword>
<evidence type="ECO:0000313" key="2">
    <source>
        <dbReference type="EMBL" id="KAJ2849440.1"/>
    </source>
</evidence>
<dbReference type="EMBL" id="JANBUW010000078">
    <property type="protein sequence ID" value="KAJ2849440.1"/>
    <property type="molecule type" value="Genomic_DNA"/>
</dbReference>
<reference evidence="2" key="1">
    <citation type="submission" date="2022-07" db="EMBL/GenBank/DDBJ databases">
        <title>Phylogenomic reconstructions and comparative analyses of Kickxellomycotina fungi.</title>
        <authorList>
            <person name="Reynolds N.K."/>
            <person name="Stajich J.E."/>
            <person name="Barry K."/>
            <person name="Grigoriev I.V."/>
            <person name="Crous P."/>
            <person name="Smith M.E."/>
        </authorList>
    </citation>
    <scope>NUCLEOTIDE SEQUENCE</scope>
    <source>
        <strain evidence="2">NRRL 1566</strain>
    </source>
</reference>
<dbReference type="AlphaFoldDB" id="A0A9W8I9A3"/>
<keyword evidence="1" id="KW-0812">Transmembrane</keyword>
<dbReference type="Proteomes" id="UP001139887">
    <property type="component" value="Unassembled WGS sequence"/>
</dbReference>
<gene>
    <name evidence="2" type="ORF">IWW36_002631</name>
</gene>
<proteinExistence type="predicted"/>